<keyword evidence="1" id="KW-0472">Membrane</keyword>
<name>M1PAS6_9CORY</name>
<organism evidence="2 3">
    <name type="scientific">Corynebacterium halotolerans YIM 70093 = DSM 44683</name>
    <dbReference type="NCBI Taxonomy" id="1121362"/>
    <lineage>
        <taxon>Bacteria</taxon>
        <taxon>Bacillati</taxon>
        <taxon>Actinomycetota</taxon>
        <taxon>Actinomycetes</taxon>
        <taxon>Mycobacteriales</taxon>
        <taxon>Corynebacteriaceae</taxon>
        <taxon>Corynebacterium</taxon>
    </lineage>
</organism>
<dbReference type="RefSeq" id="WP_015402200.1">
    <property type="nucleotide sequence ID" value="NC_020302.1"/>
</dbReference>
<keyword evidence="3" id="KW-1185">Reference proteome</keyword>
<evidence type="ECO:0000313" key="2">
    <source>
        <dbReference type="EMBL" id="AGF73786.1"/>
    </source>
</evidence>
<feature type="transmembrane region" description="Helical" evidence="1">
    <location>
        <begin position="346"/>
        <end position="368"/>
    </location>
</feature>
<feature type="transmembrane region" description="Helical" evidence="1">
    <location>
        <begin position="122"/>
        <end position="149"/>
    </location>
</feature>
<keyword evidence="1" id="KW-1133">Transmembrane helix</keyword>
<dbReference type="AlphaFoldDB" id="M1PAS6"/>
<evidence type="ECO:0008006" key="4">
    <source>
        <dbReference type="Google" id="ProtNLM"/>
    </source>
</evidence>
<feature type="transmembrane region" description="Helical" evidence="1">
    <location>
        <begin position="432"/>
        <end position="456"/>
    </location>
</feature>
<feature type="transmembrane region" description="Helical" evidence="1">
    <location>
        <begin position="463"/>
        <end position="484"/>
    </location>
</feature>
<dbReference type="STRING" id="1121362.A605_13950"/>
<dbReference type="Proteomes" id="UP000011723">
    <property type="component" value="Chromosome"/>
</dbReference>
<gene>
    <name evidence="2" type="ORF">A605_13950</name>
</gene>
<feature type="transmembrane region" description="Helical" evidence="1">
    <location>
        <begin position="20"/>
        <end position="38"/>
    </location>
</feature>
<evidence type="ECO:0000313" key="3">
    <source>
        <dbReference type="Proteomes" id="UP000011723"/>
    </source>
</evidence>
<feature type="transmembrane region" description="Helical" evidence="1">
    <location>
        <begin position="389"/>
        <end position="412"/>
    </location>
</feature>
<proteinExistence type="predicted"/>
<feature type="transmembrane region" description="Helical" evidence="1">
    <location>
        <begin position="193"/>
        <end position="211"/>
    </location>
</feature>
<feature type="transmembrane region" description="Helical" evidence="1">
    <location>
        <begin position="161"/>
        <end position="186"/>
    </location>
</feature>
<feature type="transmembrane region" description="Helical" evidence="1">
    <location>
        <begin position="82"/>
        <end position="101"/>
    </location>
</feature>
<sequence>MTHDLLALTRLNIRTRRGYLLAWCLPLWALVAAFPPAYESYYPTLESRQPMIEGLRSNTGTTAIYGVIADPGTIGQMTAWEIGAWVGLLGSVMAVLLVTGLHRRAEYSGLGELQRSTGIRPVVPAAAALITTLLAAVVLGAGSSVVLLFEQAIVEELTTSGAFAFGASVALAATGSALLAQAVLLFIHDGAALTRAALLTVLASFIIRVVADTRELTWLNWFSPLGWREVIGPYDTDDWTVVAVLVGVCLLAAVLIGAADRRRSFATGLLPRRRQASRRPRHIRGPLGLRWVLSRGVLVAWVLVVAGLSGFLMSLSGTIADLVGTSEGTGEVFRDLFDGDAVYEEFIAYICQVIGILIAAAGVQQITAHHAEEQARTVDLQRSTGVRRWVPLGATTLVALLSLVAMTVALLAGGAVGLASQENTMDEDYASLTYAALSQLGPTLFLTGIAVLLVGAVPRLTQFAWAPLAAGAVVSLMGAILQLPDWAIDASPFSHTQLPGDDSLGVPLGLAVGGLVLMGVGLVAAHRREIL</sequence>
<dbReference type="KEGG" id="chn:A605_13950"/>
<dbReference type="EMBL" id="CP003697">
    <property type="protein sequence ID" value="AGF73786.1"/>
    <property type="molecule type" value="Genomic_DNA"/>
</dbReference>
<keyword evidence="1" id="KW-0812">Transmembrane</keyword>
<evidence type="ECO:0000256" key="1">
    <source>
        <dbReference type="SAM" id="Phobius"/>
    </source>
</evidence>
<feature type="transmembrane region" description="Helical" evidence="1">
    <location>
        <begin position="287"/>
        <end position="312"/>
    </location>
</feature>
<dbReference type="eggNOG" id="COG3559">
    <property type="taxonomic scope" value="Bacteria"/>
</dbReference>
<dbReference type="OrthoDB" id="2014935at2"/>
<feature type="transmembrane region" description="Helical" evidence="1">
    <location>
        <begin position="504"/>
        <end position="525"/>
    </location>
</feature>
<dbReference type="HOGENOM" id="CLU_036785_2_0_11"/>
<protein>
    <recommendedName>
        <fullName evidence="4">ABC transporter permease</fullName>
    </recommendedName>
</protein>
<accession>M1PAS6</accession>
<reference evidence="2 3" key="1">
    <citation type="journal article" date="2012" name="Stand. Genomic Sci.">
        <title>Genome sequence of the halotolerant bacterium Corynebacterium halotolerans type strain YIM 70093(T) (= DSM 44683(T)).</title>
        <authorList>
            <person name="Ruckert C."/>
            <person name="Albersmeier A."/>
            <person name="Al-Dilaimi A."/>
            <person name="Niehaus K."/>
            <person name="Szczepanowski R."/>
            <person name="Kalinowski J."/>
        </authorList>
    </citation>
    <scope>NUCLEOTIDE SEQUENCE [LARGE SCALE GENOMIC DNA]</scope>
    <source>
        <strain evidence="2">YIM 70093</strain>
    </source>
</reference>
<feature type="transmembrane region" description="Helical" evidence="1">
    <location>
        <begin position="239"/>
        <end position="259"/>
    </location>
</feature>
<dbReference type="PATRIC" id="fig|1121362.3.peg.2836"/>